<comment type="caution">
    <text evidence="2">The sequence shown here is derived from an EMBL/GenBank/DDBJ whole genome shotgun (WGS) entry which is preliminary data.</text>
</comment>
<accession>A0A370F6J1</accession>
<keyword evidence="2" id="KW-0808">Transferase</keyword>
<reference evidence="2 3" key="1">
    <citation type="submission" date="2018-07" db="EMBL/GenBank/DDBJ databases">
        <title>Genomic Encyclopedia of Type Strains, Phase IV (KMG-IV): sequencing the most valuable type-strain genomes for metagenomic binning, comparative biology and taxonomic classification.</title>
        <authorList>
            <person name="Goeker M."/>
        </authorList>
    </citation>
    <scope>NUCLEOTIDE SEQUENCE [LARGE SCALE GENOMIC DNA]</scope>
    <source>
        <strain evidence="2 3">DSM 21352</strain>
    </source>
</reference>
<protein>
    <submittedName>
        <fullName evidence="2">PpGpp synthetase/RelA/SpoT-type nucleotidyltransferase</fullName>
    </submittedName>
</protein>
<evidence type="ECO:0000259" key="1">
    <source>
        <dbReference type="SMART" id="SM00954"/>
    </source>
</evidence>
<dbReference type="InterPro" id="IPR043519">
    <property type="entry name" value="NT_sf"/>
</dbReference>
<dbReference type="Proteomes" id="UP000255265">
    <property type="component" value="Unassembled WGS sequence"/>
</dbReference>
<dbReference type="CDD" id="cd05399">
    <property type="entry name" value="NT_Rel-Spo_like"/>
    <property type="match status" value="1"/>
</dbReference>
<dbReference type="AlphaFoldDB" id="A0A370F6J1"/>
<dbReference type="GO" id="GO:0016740">
    <property type="term" value="F:transferase activity"/>
    <property type="evidence" value="ECO:0007669"/>
    <property type="project" value="UniProtKB-KW"/>
</dbReference>
<evidence type="ECO:0000313" key="3">
    <source>
        <dbReference type="Proteomes" id="UP000255265"/>
    </source>
</evidence>
<keyword evidence="3" id="KW-1185">Reference proteome</keyword>
<dbReference type="GO" id="GO:0015969">
    <property type="term" value="P:guanosine tetraphosphate metabolic process"/>
    <property type="evidence" value="ECO:0007669"/>
    <property type="project" value="InterPro"/>
</dbReference>
<dbReference type="SUPFAM" id="SSF81301">
    <property type="entry name" value="Nucleotidyltransferase"/>
    <property type="match status" value="1"/>
</dbReference>
<organism evidence="2 3">
    <name type="scientific">Pseudacidovorax intermedius</name>
    <dbReference type="NCBI Taxonomy" id="433924"/>
    <lineage>
        <taxon>Bacteria</taxon>
        <taxon>Pseudomonadati</taxon>
        <taxon>Pseudomonadota</taxon>
        <taxon>Betaproteobacteria</taxon>
        <taxon>Burkholderiales</taxon>
        <taxon>Comamonadaceae</taxon>
        <taxon>Pseudacidovorax</taxon>
    </lineage>
</organism>
<dbReference type="Pfam" id="PF04607">
    <property type="entry name" value="RelA_SpoT"/>
    <property type="match status" value="1"/>
</dbReference>
<dbReference type="PANTHER" id="PTHR41773">
    <property type="entry name" value="GTP PYROPHOSPHATASE-RELATED"/>
    <property type="match status" value="1"/>
</dbReference>
<gene>
    <name evidence="2" type="ORF">DFR41_112102</name>
</gene>
<feature type="domain" description="RelA/SpoT" evidence="1">
    <location>
        <begin position="55"/>
        <end position="196"/>
    </location>
</feature>
<name>A0A370F6J1_9BURK</name>
<dbReference type="SMART" id="SM00954">
    <property type="entry name" value="RelA_SpoT"/>
    <property type="match status" value="1"/>
</dbReference>
<dbReference type="RefSeq" id="WP_114804441.1">
    <property type="nucleotide sequence ID" value="NZ_QQAV01000012.1"/>
</dbReference>
<sequence>MPPQPETPDTVEDLVGHYRKKKRIYELFLKSVEAAFTSEHALNSGTPAVIHSTKSRLKDDEHLAEKINRKRQDGRVIGASNLFQEITDFAGLRVLHLHQSQFEAIHKFVEKKIKNKTWALLEKPVAYTWDPDSVTYFKQFKLRTDLKPSYYTSVHYLISPANDENHVCCEVQVRTLFEEAWGEIDHSINYPNPTDKIANIEQLRVLSRLVSTGSRLADSIFKIHNSQSS</sequence>
<dbReference type="OrthoDB" id="9789634at2"/>
<proteinExistence type="predicted"/>
<dbReference type="PANTHER" id="PTHR41773:SF1">
    <property type="entry name" value="RELA_SPOT DOMAIN-CONTAINING PROTEIN"/>
    <property type="match status" value="1"/>
</dbReference>
<dbReference type="Gene3D" id="3.30.460.10">
    <property type="entry name" value="Beta Polymerase, domain 2"/>
    <property type="match status" value="1"/>
</dbReference>
<evidence type="ECO:0000313" key="2">
    <source>
        <dbReference type="EMBL" id="RDI19595.1"/>
    </source>
</evidence>
<dbReference type="EMBL" id="QQAV01000012">
    <property type="protein sequence ID" value="RDI19595.1"/>
    <property type="molecule type" value="Genomic_DNA"/>
</dbReference>
<dbReference type="InterPro" id="IPR007685">
    <property type="entry name" value="RelA_SpoT"/>
</dbReference>